<accession>A0AAD2Q024</accession>
<dbReference type="InterPro" id="IPR011050">
    <property type="entry name" value="Pectin_lyase_fold/virulence"/>
</dbReference>
<keyword evidence="4" id="KW-0946">Virion</keyword>
<dbReference type="SUPFAM" id="SSF51126">
    <property type="entry name" value="Pectin lyase-like"/>
    <property type="match status" value="1"/>
</dbReference>
<comment type="subcellular location">
    <subcellularLocation>
        <location evidence="1">Virion</location>
    </subcellularLocation>
</comment>
<dbReference type="InterPro" id="IPR012334">
    <property type="entry name" value="Pectin_lyas_fold"/>
</dbReference>
<dbReference type="Pfam" id="PF03906">
    <property type="entry name" value="Phage_T7_tail"/>
    <property type="match status" value="1"/>
</dbReference>
<reference evidence="9" key="1">
    <citation type="submission" date="2023-10" db="EMBL/GenBank/DDBJ databases">
        <authorList>
            <person name="Robby Concha-Eloko"/>
            <person name="Pilar Barberan- Martinez"/>
            <person name="Rafael Sanjuan"/>
            <person name="Pilar Domingo-Calap"/>
        </authorList>
    </citation>
    <scope>NUCLEOTIDE SEQUENCE</scope>
</reference>
<evidence type="ECO:0000256" key="3">
    <source>
        <dbReference type="ARBA" id="ARBA00022732"/>
    </source>
</evidence>
<keyword evidence="2" id="KW-1235">Degradation of host cell envelope components during virus entry</keyword>
<keyword evidence="5" id="KW-1160">Virus entry into host cell</keyword>
<evidence type="ECO:0000256" key="2">
    <source>
        <dbReference type="ARBA" id="ARBA00022717"/>
    </source>
</evidence>
<evidence type="ECO:0000256" key="7">
    <source>
        <dbReference type="ARBA" id="ARBA00035731"/>
    </source>
</evidence>
<dbReference type="Proteomes" id="UP001295980">
    <property type="component" value="Chromosome"/>
</dbReference>
<keyword evidence="10" id="KW-1185">Reference proteome</keyword>
<dbReference type="Gene3D" id="2.160.20.10">
    <property type="entry name" value="Single-stranded right-handed beta-helix, Pectin lyase-like"/>
    <property type="match status" value="1"/>
</dbReference>
<proteinExistence type="inferred from homology"/>
<protein>
    <submittedName>
        <fullName evidence="9">Tail spike protein</fullName>
    </submittedName>
</protein>
<keyword evidence="7" id="KW-1238">Degradation of host capsule during virus entry</keyword>
<dbReference type="GO" id="GO:0098994">
    <property type="term" value="P:symbiont entry into host cell via disruption of host cell envelope"/>
    <property type="evidence" value="ECO:0007669"/>
    <property type="project" value="UniProtKB-KW"/>
</dbReference>
<comment type="similarity">
    <text evidence="6">In the N-terminal section; belongs to the Teseptimavirus fiber family.</text>
</comment>
<dbReference type="GO" id="GO:0098015">
    <property type="term" value="C:virus tail"/>
    <property type="evidence" value="ECO:0007669"/>
    <property type="project" value="UniProtKB-KW"/>
</dbReference>
<feature type="domain" description="Bacteriophage T7 tail fibre protein-like N-terminal" evidence="8">
    <location>
        <begin position="4"/>
        <end position="106"/>
    </location>
</feature>
<evidence type="ECO:0000256" key="5">
    <source>
        <dbReference type="ARBA" id="ARBA00023296"/>
    </source>
</evidence>
<evidence type="ECO:0000313" key="9">
    <source>
        <dbReference type="EMBL" id="CAK1257019.1"/>
    </source>
</evidence>
<evidence type="ECO:0000256" key="1">
    <source>
        <dbReference type="ARBA" id="ARBA00004328"/>
    </source>
</evidence>
<evidence type="ECO:0000259" key="8">
    <source>
        <dbReference type="Pfam" id="PF03906"/>
    </source>
</evidence>
<keyword evidence="3" id="KW-1227">Viral tail protein</keyword>
<evidence type="ECO:0000313" key="10">
    <source>
        <dbReference type="Proteomes" id="UP001295980"/>
    </source>
</evidence>
<evidence type="ECO:0000256" key="4">
    <source>
        <dbReference type="ARBA" id="ARBA00022844"/>
    </source>
</evidence>
<sequence length="934" mass="100393">MINMAYSWQEQVKPAGTQDIQCNIEYLDKSYIHVYLDGAETTAFTWTSPTNIRLNSPLSAETVVLLIRKTEREYLYIEFASGAPFIEGNVDTQNTQFLHLAQELVEGRAIDGFYGDISMHGYRITNLGAPAASTDATNKQYVDDLHNDATSRADAQFSRALRVPEAGVGAIPGYVTRRNHILAFNSVGDPIAVLPESGSAADVLIDLASSEEGMGDNLLAHRVVADGAQSLTVHDKLLSVVSVLDFIPRTEHTAIRNKTSTLDLTANFQKAAAYALMVRKRLYIPAGQYYVTSGSFPSGLGVIGDGMGNSVLVTGVGTGAVIASLGYWASGDSWKNTETCVLEGFSVQVPEGNFYAYDSSFDIGYDFSKTTTETPIQLGYYKRLEIRSVGVSWSRGFSILATRNQELLITGCHIDHSMRDAIRALSNEHVMVVNNIVRHCGDDAITVGTNFGGEDLTPWGDVKERTAHVSGNTCIDTKSIRALGAMNTVIVNNIMQRPKESAIIVGGRDGTEGLNDPGFVLVAGNIINDPVSGVLIYAAGGSNTANNSEWNTGITLMARIAAAGVASAVPGQFDYTNMKWVLPETYYLSSMGSESPSGGARGIHITNNQIQRTLPYTGNYSAWGFDGTVFTPTGWVDPDMSTAMRTGKGINVRSNGTSVLFAFMGLCIADNRICGFNIPIDLSPARYLAFTSIIRNEITRYATSGIKLTSGNFGNSARLGVPQGSLDIKGNRFDADPYLEHVNRNTNGTWNSTDYPAGIECSNATGLDIQGNSFRNLVSPVTGRLRFLNNAADPSVNGTGIFRNNTFICQPATNWDDSTIGTADNAGVRFIMSPAENDFIIENSNPLSATYLQVIGSTGAKSAASIPSSGFYVKGTFVKNTVPAIVSETITDSGGSTFVHRYVLNGWIRLTTGTTNISGTDWVVSKSTITLSPA</sequence>
<dbReference type="InterPro" id="IPR006626">
    <property type="entry name" value="PbH1"/>
</dbReference>
<gene>
    <name evidence="9" type="ORF">K40PH129C1_LOCUS56</name>
</gene>
<dbReference type="SMART" id="SM00710">
    <property type="entry name" value="PbH1"/>
    <property type="match status" value="6"/>
</dbReference>
<dbReference type="GO" id="GO:0098996">
    <property type="term" value="P:symbiont entry into host cell via disruption of host cell glycocalyx"/>
    <property type="evidence" value="ECO:0007669"/>
    <property type="project" value="UniProtKB-KW"/>
</dbReference>
<name>A0AAD2Q024_9CAUD</name>
<dbReference type="EMBL" id="OY757065">
    <property type="protein sequence ID" value="CAK1257019.1"/>
    <property type="molecule type" value="Genomic_DNA"/>
</dbReference>
<organism evidence="9 10">
    <name type="scientific">Klebsiella phage vB_Kpn_K40PH129C1</name>
    <dbReference type="NCBI Taxonomy" id="3071612"/>
    <lineage>
        <taxon>Viruses</taxon>
        <taxon>Duplodnaviria</taxon>
        <taxon>Heunggongvirae</taxon>
        <taxon>Uroviricota</taxon>
        <taxon>Caudoviricetes</taxon>
        <taxon>Autographivirales</taxon>
        <taxon>Autoscriptoviridae</taxon>
        <taxon>Slopekvirinae</taxon>
        <taxon>Drulisvirus</taxon>
        <taxon>Drulisvirus K40PH129C1</taxon>
    </lineage>
</organism>
<evidence type="ECO:0000256" key="6">
    <source>
        <dbReference type="ARBA" id="ARBA00035636"/>
    </source>
</evidence>
<dbReference type="InterPro" id="IPR005604">
    <property type="entry name" value="Phage_T7_tail_fibre-like_N"/>
</dbReference>